<dbReference type="SUPFAM" id="SSF51197">
    <property type="entry name" value="Clavaminate synthase-like"/>
    <property type="match status" value="1"/>
</dbReference>
<dbReference type="Gene3D" id="2.60.120.370">
    <property type="entry name" value="YhcH/YjgK/YiaL"/>
    <property type="match status" value="1"/>
</dbReference>
<dbReference type="GO" id="GO:0005829">
    <property type="term" value="C:cytosol"/>
    <property type="evidence" value="ECO:0007669"/>
    <property type="project" value="TreeGrafter"/>
</dbReference>
<sequence length="148" mass="16802">MVLSNLQHSDRIESLHPLFKTVFDYVKSHDLLNTPCGRIELQGDELFINNVNPECVSAEKQVLEVHHQYIDIHILLEGEETIGWKAIEDCTNETKPYDAEADCALYAEPASAYVKMHPGEFLIVWPEDPHAPVIGEGKIRKLIVKVKL</sequence>
<dbReference type="OrthoDB" id="9792756at2"/>
<comment type="caution">
    <text evidence="1">The sequence shown here is derived from an EMBL/GenBank/DDBJ whole genome shotgun (WGS) entry which is preliminary data.</text>
</comment>
<proteinExistence type="predicted"/>
<dbReference type="InterPro" id="IPR004375">
    <property type="entry name" value="NanQ/TabA/YiaL"/>
</dbReference>
<reference evidence="1 2" key="1">
    <citation type="submission" date="2018-08" db="EMBL/GenBank/DDBJ databases">
        <title>A genome reference for cultivated species of the human gut microbiota.</title>
        <authorList>
            <person name="Zou Y."/>
            <person name="Xue W."/>
            <person name="Luo G."/>
        </authorList>
    </citation>
    <scope>NUCLEOTIDE SEQUENCE [LARGE SCALE GENOMIC DNA]</scope>
    <source>
        <strain evidence="1 2">AF42-9</strain>
    </source>
</reference>
<accession>A0A415GFF1</accession>
<dbReference type="EMBL" id="QRNO01000078">
    <property type="protein sequence ID" value="RHK47858.1"/>
    <property type="molecule type" value="Genomic_DNA"/>
</dbReference>
<keyword evidence="2" id="KW-1185">Reference proteome</keyword>
<gene>
    <name evidence="1" type="ORF">DW060_11550</name>
</gene>
<dbReference type="Pfam" id="PF04074">
    <property type="entry name" value="DUF386"/>
    <property type="match status" value="1"/>
</dbReference>
<dbReference type="InterPro" id="IPR037012">
    <property type="entry name" value="NanQ/TabA/YiaL_sf"/>
</dbReference>
<dbReference type="NCBIfam" id="TIGR00022">
    <property type="entry name" value="YhcH/YjgK/YiaL family protein"/>
    <property type="match status" value="1"/>
</dbReference>
<organism evidence="1 2">
    <name type="scientific">Leyella stercorea</name>
    <dbReference type="NCBI Taxonomy" id="363265"/>
    <lineage>
        <taxon>Bacteria</taxon>
        <taxon>Pseudomonadati</taxon>
        <taxon>Bacteroidota</taxon>
        <taxon>Bacteroidia</taxon>
        <taxon>Bacteroidales</taxon>
        <taxon>Prevotellaceae</taxon>
        <taxon>Leyella</taxon>
    </lineage>
</organism>
<name>A0A415GFF1_9BACT</name>
<dbReference type="PANTHER" id="PTHR34986:SF1">
    <property type="entry name" value="PROTEIN YIAL"/>
    <property type="match status" value="1"/>
</dbReference>
<protein>
    <submittedName>
        <fullName evidence="1">DUF386 domain-containing protein</fullName>
    </submittedName>
</protein>
<dbReference type="Proteomes" id="UP000286598">
    <property type="component" value="Unassembled WGS sequence"/>
</dbReference>
<evidence type="ECO:0000313" key="1">
    <source>
        <dbReference type="EMBL" id="RHK47858.1"/>
    </source>
</evidence>
<evidence type="ECO:0000313" key="2">
    <source>
        <dbReference type="Proteomes" id="UP000286598"/>
    </source>
</evidence>
<dbReference type="AlphaFoldDB" id="A0A415GFF1"/>
<dbReference type="PANTHER" id="PTHR34986">
    <property type="entry name" value="EVOLVED BETA-GALACTOSIDASE SUBUNIT BETA"/>
    <property type="match status" value="1"/>
</dbReference>